<reference evidence="2 3" key="1">
    <citation type="submission" date="2018-06" db="EMBL/GenBank/DDBJ databases">
        <authorList>
            <consortium name="Pathogen Informatics"/>
            <person name="Doyle S."/>
        </authorList>
    </citation>
    <scope>NUCLEOTIDE SEQUENCE [LARGE SCALE GENOMIC DNA]</scope>
    <source>
        <strain evidence="2 3">NCTC11661</strain>
    </source>
</reference>
<organism evidence="2 3">
    <name type="scientific">Bergeyella zoohelcum</name>
    <dbReference type="NCBI Taxonomy" id="1015"/>
    <lineage>
        <taxon>Bacteria</taxon>
        <taxon>Pseudomonadati</taxon>
        <taxon>Bacteroidota</taxon>
        <taxon>Flavobacteriia</taxon>
        <taxon>Flavobacteriales</taxon>
        <taxon>Weeksellaceae</taxon>
        <taxon>Bergeyella</taxon>
    </lineage>
</organism>
<proteinExistence type="predicted"/>
<dbReference type="PANTHER" id="PTHR10953:SF102">
    <property type="entry name" value="ADENYLYLTRANSFERASE AND SULFURTRANSFERASE MOCS3"/>
    <property type="match status" value="1"/>
</dbReference>
<dbReference type="InterPro" id="IPR035985">
    <property type="entry name" value="Ubiquitin-activating_enz"/>
</dbReference>
<gene>
    <name evidence="2" type="primary">moeZ</name>
    <name evidence="2" type="ORF">NCTC11661_02049</name>
</gene>
<dbReference type="Gene3D" id="3.40.50.720">
    <property type="entry name" value="NAD(P)-binding Rossmann-like Domain"/>
    <property type="match status" value="1"/>
</dbReference>
<dbReference type="GO" id="GO:0016779">
    <property type="term" value="F:nucleotidyltransferase activity"/>
    <property type="evidence" value="ECO:0007669"/>
    <property type="project" value="UniProtKB-KW"/>
</dbReference>
<dbReference type="EMBL" id="UFTJ01000003">
    <property type="protein sequence ID" value="SUV52902.1"/>
    <property type="molecule type" value="Genomic_DNA"/>
</dbReference>
<dbReference type="PANTHER" id="PTHR10953">
    <property type="entry name" value="UBIQUITIN-ACTIVATING ENZYME E1"/>
    <property type="match status" value="1"/>
</dbReference>
<feature type="domain" description="THIF-type NAD/FAD binding fold" evidence="1">
    <location>
        <begin position="6"/>
        <end position="227"/>
    </location>
</feature>
<dbReference type="AlphaFoldDB" id="A0A380ZU60"/>
<keyword evidence="2" id="KW-0808">Transferase</keyword>
<evidence type="ECO:0000313" key="2">
    <source>
        <dbReference type="EMBL" id="SUV52902.1"/>
    </source>
</evidence>
<dbReference type="GO" id="GO:0004792">
    <property type="term" value="F:thiosulfate-cyanide sulfurtransferase activity"/>
    <property type="evidence" value="ECO:0007669"/>
    <property type="project" value="TreeGrafter"/>
</dbReference>
<dbReference type="Proteomes" id="UP000255515">
    <property type="component" value="Unassembled WGS sequence"/>
</dbReference>
<dbReference type="Pfam" id="PF00899">
    <property type="entry name" value="ThiF"/>
    <property type="match status" value="1"/>
</dbReference>
<keyword evidence="2" id="KW-0548">Nucleotidyltransferase</keyword>
<dbReference type="GO" id="GO:0008641">
    <property type="term" value="F:ubiquitin-like modifier activating enzyme activity"/>
    <property type="evidence" value="ECO:0007669"/>
    <property type="project" value="InterPro"/>
</dbReference>
<protein>
    <submittedName>
        <fullName evidence="2">Probable adenylyltransferase/sulfurtransferase MoeZ</fullName>
    </submittedName>
</protein>
<dbReference type="RefSeq" id="WP_002687907.1">
    <property type="nucleotide sequence ID" value="NZ_UFTJ01000003.1"/>
</dbReference>
<dbReference type="SUPFAM" id="SSF69572">
    <property type="entry name" value="Activating enzymes of the ubiquitin-like proteins"/>
    <property type="match status" value="1"/>
</dbReference>
<dbReference type="CDD" id="cd00757">
    <property type="entry name" value="ThiF_MoeB_HesA_family"/>
    <property type="match status" value="1"/>
</dbReference>
<name>A0A380ZU60_9FLAO</name>
<dbReference type="GO" id="GO:0005829">
    <property type="term" value="C:cytosol"/>
    <property type="evidence" value="ECO:0007669"/>
    <property type="project" value="TreeGrafter"/>
</dbReference>
<evidence type="ECO:0000313" key="3">
    <source>
        <dbReference type="Proteomes" id="UP000255515"/>
    </source>
</evidence>
<dbReference type="InterPro" id="IPR000594">
    <property type="entry name" value="ThiF_NAD_FAD-bd"/>
</dbReference>
<dbReference type="GO" id="GO:0008146">
    <property type="term" value="F:sulfotransferase activity"/>
    <property type="evidence" value="ECO:0007669"/>
    <property type="project" value="TreeGrafter"/>
</dbReference>
<sequence>MQRFIKQILLDEIGFLGQKKLQNAKILLIGLGGLGCPTALYLGGAGIGTVGIAEFDVVDMSNLHRQILYTEEDLGKNKIDVGIQKLSAQFPATIWNKHALKVSNENIDDLVRNYDLIIDGSDNFTTRFIVNDACVRQNIPLLFGSILGFEAQFCLFDNPAKSNYRTLYPEAPEHVPSCSENGVLSPCTGIIGSILANIACLYHMNLYTEQNTLKCIHLLNLKMQSVRIT</sequence>
<accession>A0A380ZU60</accession>
<dbReference type="InterPro" id="IPR045886">
    <property type="entry name" value="ThiF/MoeB/HesA"/>
</dbReference>
<evidence type="ECO:0000259" key="1">
    <source>
        <dbReference type="Pfam" id="PF00899"/>
    </source>
</evidence>